<comment type="pathway">
    <text evidence="1">Protein modification; protein ubiquitination.</text>
</comment>
<dbReference type="SUPFAM" id="SSF51126">
    <property type="entry name" value="Pectin lyase-like"/>
    <property type="match status" value="1"/>
</dbReference>
<dbReference type="STRING" id="428993.SAMN06296058_0200"/>
<dbReference type="SMART" id="SM00710">
    <property type="entry name" value="PbH1"/>
    <property type="match status" value="7"/>
</dbReference>
<dbReference type="EMBL" id="FUZV01000001">
    <property type="protein sequence ID" value="SKC42089.1"/>
    <property type="molecule type" value="Genomic_DNA"/>
</dbReference>
<feature type="domain" description="Right handed beta helix" evidence="4">
    <location>
        <begin position="234"/>
        <end position="313"/>
    </location>
</feature>
<dbReference type="PANTHER" id="PTHR22990:SF15">
    <property type="entry name" value="F-BOX ONLY PROTEIN 10"/>
    <property type="match status" value="1"/>
</dbReference>
<dbReference type="AlphaFoldDB" id="A0A1T5ISG0"/>
<dbReference type="GO" id="GO:0006511">
    <property type="term" value="P:ubiquitin-dependent protein catabolic process"/>
    <property type="evidence" value="ECO:0007669"/>
    <property type="project" value="TreeGrafter"/>
</dbReference>
<evidence type="ECO:0000256" key="1">
    <source>
        <dbReference type="ARBA" id="ARBA00004906"/>
    </source>
</evidence>
<proteinExistence type="predicted"/>
<dbReference type="InterPro" id="IPR006626">
    <property type="entry name" value="PbH1"/>
</dbReference>
<dbReference type="PANTHER" id="PTHR22990">
    <property type="entry name" value="F-BOX ONLY PROTEIN"/>
    <property type="match status" value="1"/>
</dbReference>
<sequence>MLQMLALLPALPWLGAAAVTPSARQRGAAVIDVRKFGASGAGRDDETRFLQAAIDALPEAGGTVRVPAGHYLVNALRSLKLRDRMHLQLDPDAWLVAIPNAAPRAYVLSLHGVEDVEVSGGHIYGERDRHRAQTGEWGHGIMVRGGQRVTLRDLDIQRCWGDGISIGGISGVRPQPSRDVLVSGVVCQRNRRQGLTIGRSRQVRVLRSSFLDTGGVLPGCGIDVEPDPGDVAEEVLIQECLARGNHGAGIQLYTRSRKVQVRGCQLLANRGAGLLLQDAHDCVIEDNDIRDNGLRGVAVHGRSSQVRLAHNRFSGNAPTLAKQARGERGWMHVDVARSASAIQVDRSNQLP</sequence>
<keyword evidence="6" id="KW-1185">Reference proteome</keyword>
<evidence type="ECO:0000313" key="5">
    <source>
        <dbReference type="EMBL" id="SKC42089.1"/>
    </source>
</evidence>
<evidence type="ECO:0000256" key="3">
    <source>
        <dbReference type="ARBA" id="ARBA00022786"/>
    </source>
</evidence>
<protein>
    <submittedName>
        <fullName evidence="5">Parallel beta-helix repeat (Two copies)</fullName>
    </submittedName>
</protein>
<evidence type="ECO:0000313" key="6">
    <source>
        <dbReference type="Proteomes" id="UP000190341"/>
    </source>
</evidence>
<evidence type="ECO:0000256" key="2">
    <source>
        <dbReference type="ARBA" id="ARBA00022737"/>
    </source>
</evidence>
<dbReference type="InterPro" id="IPR011050">
    <property type="entry name" value="Pectin_lyase_fold/virulence"/>
</dbReference>
<evidence type="ECO:0000259" key="4">
    <source>
        <dbReference type="Pfam" id="PF13229"/>
    </source>
</evidence>
<keyword evidence="3" id="KW-0833">Ubl conjugation pathway</keyword>
<name>A0A1T5ISG0_9GAMM</name>
<accession>A0A1T5ISG0</accession>
<dbReference type="InterPro" id="IPR022441">
    <property type="entry name" value="Para_beta_helix_rpt-2"/>
</dbReference>
<dbReference type="InterPro" id="IPR039448">
    <property type="entry name" value="Beta_helix"/>
</dbReference>
<dbReference type="NCBIfam" id="TIGR03804">
    <property type="entry name" value="para_beta_helix"/>
    <property type="match status" value="1"/>
</dbReference>
<dbReference type="InterPro" id="IPR051550">
    <property type="entry name" value="SCF-Subunits/Alg-Epimerases"/>
</dbReference>
<gene>
    <name evidence="5" type="ORF">SAMN06296058_0200</name>
</gene>
<dbReference type="Pfam" id="PF13229">
    <property type="entry name" value="Beta_helix"/>
    <property type="match status" value="2"/>
</dbReference>
<dbReference type="Proteomes" id="UP000190341">
    <property type="component" value="Unassembled WGS sequence"/>
</dbReference>
<dbReference type="Gene3D" id="2.160.20.10">
    <property type="entry name" value="Single-stranded right-handed beta-helix, Pectin lyase-like"/>
    <property type="match status" value="1"/>
</dbReference>
<feature type="domain" description="Right handed beta helix" evidence="4">
    <location>
        <begin position="110"/>
        <end position="223"/>
    </location>
</feature>
<reference evidence="5 6" key="1">
    <citation type="submission" date="2017-02" db="EMBL/GenBank/DDBJ databases">
        <authorList>
            <person name="Peterson S.W."/>
        </authorList>
    </citation>
    <scope>NUCLEOTIDE SEQUENCE [LARGE SCALE GENOMIC DNA]</scope>
    <source>
        <strain evidence="5 6">P15</strain>
    </source>
</reference>
<dbReference type="InterPro" id="IPR012334">
    <property type="entry name" value="Pectin_lyas_fold"/>
</dbReference>
<organism evidence="5 6">
    <name type="scientific">Pseudoxanthomonas indica</name>
    <dbReference type="NCBI Taxonomy" id="428993"/>
    <lineage>
        <taxon>Bacteria</taxon>
        <taxon>Pseudomonadati</taxon>
        <taxon>Pseudomonadota</taxon>
        <taxon>Gammaproteobacteria</taxon>
        <taxon>Lysobacterales</taxon>
        <taxon>Lysobacteraceae</taxon>
        <taxon>Pseudoxanthomonas</taxon>
    </lineage>
</organism>
<keyword evidence="2" id="KW-0677">Repeat</keyword>